<dbReference type="Proteomes" id="UP001500064">
    <property type="component" value="Unassembled WGS sequence"/>
</dbReference>
<keyword evidence="3" id="KW-1185">Reference proteome</keyword>
<evidence type="ECO:0000259" key="1">
    <source>
        <dbReference type="Pfam" id="PF00501"/>
    </source>
</evidence>
<dbReference type="RefSeq" id="WP_346106228.1">
    <property type="nucleotide sequence ID" value="NZ_BAAAMU010000023.1"/>
</dbReference>
<dbReference type="Gene3D" id="3.40.50.12780">
    <property type="entry name" value="N-terminal domain of ligase-like"/>
    <property type="match status" value="1"/>
</dbReference>
<reference evidence="3" key="1">
    <citation type="journal article" date="2019" name="Int. J. Syst. Evol. Microbiol.">
        <title>The Global Catalogue of Microorganisms (GCM) 10K type strain sequencing project: providing services to taxonomists for standard genome sequencing and annotation.</title>
        <authorList>
            <consortium name="The Broad Institute Genomics Platform"/>
            <consortium name="The Broad Institute Genome Sequencing Center for Infectious Disease"/>
            <person name="Wu L."/>
            <person name="Ma J."/>
        </authorList>
    </citation>
    <scope>NUCLEOTIDE SEQUENCE [LARGE SCALE GENOMIC DNA]</scope>
    <source>
        <strain evidence="3">JCM 13929</strain>
    </source>
</reference>
<evidence type="ECO:0000313" key="3">
    <source>
        <dbReference type="Proteomes" id="UP001500064"/>
    </source>
</evidence>
<dbReference type="PANTHER" id="PTHR43845">
    <property type="entry name" value="BLR5969 PROTEIN"/>
    <property type="match status" value="1"/>
</dbReference>
<dbReference type="SUPFAM" id="SSF56801">
    <property type="entry name" value="Acetyl-CoA synthetase-like"/>
    <property type="match status" value="1"/>
</dbReference>
<dbReference type="InterPro" id="IPR042099">
    <property type="entry name" value="ANL_N_sf"/>
</dbReference>
<accession>A0ABP4R4V0</accession>
<name>A0ABP4R4V0_9ACTN</name>
<sequence length="465" mass="50269">MFGTAMRQLGYAWTMMSGRRFRIRDVRALVDDTRATMEAFGSPGEGSDDMLAAADPEIQEDLTKRRLRRTMKHALAEVPYYRRIGEPGMTLTDLPPTPKQALRGMPAAFVSDRARPAVLAHTTGTTGSPTLVWFSAYEVELMSSMAALALMLTGGVREEHLWANAISSRSIAQVVAERAVPMTGAGFVHLGMIDPRAALDRLATPLHVPGKRPLISHVNVTASYLAALVQEAERGGWSPRDFGLIEVWSGGEVLTDALRVRAEEVLGAKVFDGYSMTEIAPVTGQVCDDGHLHLPADQGQVEVLDPVTLEPAAPDTTGVLVITPYSSFRDTTLLLRYVTGDLVRTLPESAPVTCAMAAIPATSRVLGRLTGTSGLTTRDVLDVLQAERALPLPTRYAVEDDILYVVSGKDDPTLLSRLEERAEGLPIKGIVLVETPGDLPIPCQVRADLIEHSFEHAAPVPLGVR</sequence>
<proteinExistence type="predicted"/>
<dbReference type="PANTHER" id="PTHR43845:SF1">
    <property type="entry name" value="BLR5969 PROTEIN"/>
    <property type="match status" value="1"/>
</dbReference>
<organism evidence="2 3">
    <name type="scientific">Nonomuraea maheshkhaliensis</name>
    <dbReference type="NCBI Taxonomy" id="419590"/>
    <lineage>
        <taxon>Bacteria</taxon>
        <taxon>Bacillati</taxon>
        <taxon>Actinomycetota</taxon>
        <taxon>Actinomycetes</taxon>
        <taxon>Streptosporangiales</taxon>
        <taxon>Streptosporangiaceae</taxon>
        <taxon>Nonomuraea</taxon>
    </lineage>
</organism>
<feature type="domain" description="AMP-dependent synthetase/ligase" evidence="1">
    <location>
        <begin position="111"/>
        <end position="323"/>
    </location>
</feature>
<gene>
    <name evidence="2" type="ORF">GCM10009733_036930</name>
</gene>
<protein>
    <recommendedName>
        <fullName evidence="1">AMP-dependent synthetase/ligase domain-containing protein</fullName>
    </recommendedName>
</protein>
<evidence type="ECO:0000313" key="2">
    <source>
        <dbReference type="EMBL" id="GAA1636380.1"/>
    </source>
</evidence>
<dbReference type="EMBL" id="BAAAMU010000023">
    <property type="protein sequence ID" value="GAA1636380.1"/>
    <property type="molecule type" value="Genomic_DNA"/>
</dbReference>
<dbReference type="InterPro" id="IPR000873">
    <property type="entry name" value="AMP-dep_synth/lig_dom"/>
</dbReference>
<dbReference type="Pfam" id="PF00501">
    <property type="entry name" value="AMP-binding"/>
    <property type="match status" value="1"/>
</dbReference>
<comment type="caution">
    <text evidence="2">The sequence shown here is derived from an EMBL/GenBank/DDBJ whole genome shotgun (WGS) entry which is preliminary data.</text>
</comment>